<keyword evidence="7" id="KW-1185">Reference proteome</keyword>
<evidence type="ECO:0000256" key="1">
    <source>
        <dbReference type="ARBA" id="ARBA00004141"/>
    </source>
</evidence>
<dbReference type="PANTHER" id="PTHR43359">
    <property type="entry name" value="FORMATE HYDROGENLYASE SUBUNIT 4"/>
    <property type="match status" value="1"/>
</dbReference>
<dbReference type="Proteomes" id="UP001156641">
    <property type="component" value="Unassembled WGS sequence"/>
</dbReference>
<dbReference type="Pfam" id="PF00146">
    <property type="entry name" value="NADHdh"/>
    <property type="match status" value="1"/>
</dbReference>
<keyword evidence="2 5" id="KW-0812">Transmembrane</keyword>
<evidence type="ECO:0000256" key="2">
    <source>
        <dbReference type="ARBA" id="ARBA00022692"/>
    </source>
</evidence>
<feature type="transmembrane region" description="Helical" evidence="5">
    <location>
        <begin position="71"/>
        <end position="95"/>
    </location>
</feature>
<dbReference type="InterPro" id="IPR052561">
    <property type="entry name" value="ComplexI_Subunit1"/>
</dbReference>
<dbReference type="EMBL" id="BSOS01000094">
    <property type="protein sequence ID" value="GLR68785.1"/>
    <property type="molecule type" value="Genomic_DNA"/>
</dbReference>
<gene>
    <name evidence="6" type="primary">hycC</name>
    <name evidence="6" type="ORF">GCM10010909_34670</name>
</gene>
<feature type="transmembrane region" description="Helical" evidence="5">
    <location>
        <begin position="265"/>
        <end position="285"/>
    </location>
</feature>
<sequence length="320" mass="33998">MVLFFLRLVASLAHIALVFALAPLLLGLVTKLRARLLGRRGPPLLQPYRNLRRLLHKTTLVPDTATDLYPIWPFVSFTAIAVAAMLVPGFCLGLLTSDLSDFITLVGLLALARGAAMLAGLESGFGFGGAAAAREALFSVFAEAALLVVLVSFVLIAHSPTVDGIAAAFRTGHIGISVSLGFALAAMLAVALTETGRIPTDNPSGHLELAMVHEAMLLEYSGRFLLLFEYAAMLRLMVWMCLIGTVFFPFGMARAGEILSWPGGLVLWAGKLGVMAVALSLFEIGTAKMRVFRVPEFLGVAMLLGVLAGVFLFVAARIGA</sequence>
<keyword evidence="4 5" id="KW-0472">Membrane</keyword>
<evidence type="ECO:0000256" key="3">
    <source>
        <dbReference type="ARBA" id="ARBA00022989"/>
    </source>
</evidence>
<dbReference type="RefSeq" id="WP_284259642.1">
    <property type="nucleotide sequence ID" value="NZ_BSOS01000094.1"/>
</dbReference>
<organism evidence="6 7">
    <name type="scientific">Acidocella aquatica</name>
    <dbReference type="NCBI Taxonomy" id="1922313"/>
    <lineage>
        <taxon>Bacteria</taxon>
        <taxon>Pseudomonadati</taxon>
        <taxon>Pseudomonadota</taxon>
        <taxon>Alphaproteobacteria</taxon>
        <taxon>Acetobacterales</taxon>
        <taxon>Acidocellaceae</taxon>
        <taxon>Acidocella</taxon>
    </lineage>
</organism>
<feature type="transmembrane region" description="Helical" evidence="5">
    <location>
        <begin position="168"/>
        <end position="192"/>
    </location>
</feature>
<reference evidence="7" key="1">
    <citation type="journal article" date="2019" name="Int. J. Syst. Evol. Microbiol.">
        <title>The Global Catalogue of Microorganisms (GCM) 10K type strain sequencing project: providing services to taxonomists for standard genome sequencing and annotation.</title>
        <authorList>
            <consortium name="The Broad Institute Genomics Platform"/>
            <consortium name="The Broad Institute Genome Sequencing Center for Infectious Disease"/>
            <person name="Wu L."/>
            <person name="Ma J."/>
        </authorList>
    </citation>
    <scope>NUCLEOTIDE SEQUENCE [LARGE SCALE GENOMIC DNA]</scope>
    <source>
        <strain evidence="7">NBRC 112502</strain>
    </source>
</reference>
<evidence type="ECO:0000256" key="5">
    <source>
        <dbReference type="SAM" id="Phobius"/>
    </source>
</evidence>
<protein>
    <submittedName>
        <fullName evidence="6">Formate hydrogenlyase</fullName>
    </submittedName>
</protein>
<comment type="subcellular location">
    <subcellularLocation>
        <location evidence="1">Membrane</location>
        <topology evidence="1">Multi-pass membrane protein</topology>
    </subcellularLocation>
</comment>
<comment type="caution">
    <text evidence="6">The sequence shown here is derived from an EMBL/GenBank/DDBJ whole genome shotgun (WGS) entry which is preliminary data.</text>
</comment>
<evidence type="ECO:0000313" key="6">
    <source>
        <dbReference type="EMBL" id="GLR68785.1"/>
    </source>
</evidence>
<feature type="transmembrane region" description="Helical" evidence="5">
    <location>
        <begin position="230"/>
        <end position="253"/>
    </location>
</feature>
<evidence type="ECO:0000256" key="4">
    <source>
        <dbReference type="ARBA" id="ARBA00023136"/>
    </source>
</evidence>
<feature type="transmembrane region" description="Helical" evidence="5">
    <location>
        <begin position="102"/>
        <end position="121"/>
    </location>
</feature>
<evidence type="ECO:0000313" key="7">
    <source>
        <dbReference type="Proteomes" id="UP001156641"/>
    </source>
</evidence>
<dbReference type="PANTHER" id="PTHR43359:SF1">
    <property type="entry name" value="FORMATE HYDROGENLYASE SUBUNIT 4-RELATED"/>
    <property type="match status" value="1"/>
</dbReference>
<feature type="transmembrane region" description="Helical" evidence="5">
    <location>
        <begin position="136"/>
        <end position="156"/>
    </location>
</feature>
<proteinExistence type="predicted"/>
<accession>A0ABQ6A8H6</accession>
<name>A0ABQ6A8H6_9PROT</name>
<dbReference type="InterPro" id="IPR001694">
    <property type="entry name" value="NADH_UbQ_OxRdtase_su1/FPO"/>
</dbReference>
<keyword evidence="3 5" id="KW-1133">Transmembrane helix</keyword>
<feature type="transmembrane region" description="Helical" evidence="5">
    <location>
        <begin position="297"/>
        <end position="316"/>
    </location>
</feature>